<evidence type="ECO:0000256" key="1">
    <source>
        <dbReference type="SAM" id="Coils"/>
    </source>
</evidence>
<feature type="compositionally biased region" description="Basic and acidic residues" evidence="2">
    <location>
        <begin position="145"/>
        <end position="157"/>
    </location>
</feature>
<keyword evidence="4" id="KW-1185">Reference proteome</keyword>
<evidence type="ECO:0000256" key="2">
    <source>
        <dbReference type="SAM" id="MobiDB-lite"/>
    </source>
</evidence>
<accession>A0A4D6M926</accession>
<feature type="coiled-coil region" evidence="1">
    <location>
        <begin position="93"/>
        <end position="134"/>
    </location>
</feature>
<feature type="compositionally biased region" description="Polar residues" evidence="2">
    <location>
        <begin position="25"/>
        <end position="37"/>
    </location>
</feature>
<evidence type="ECO:0000313" key="4">
    <source>
        <dbReference type="Proteomes" id="UP000501690"/>
    </source>
</evidence>
<dbReference type="EMBL" id="CP039350">
    <property type="protein sequence ID" value="QCD96901.1"/>
    <property type="molecule type" value="Genomic_DNA"/>
</dbReference>
<proteinExistence type="predicted"/>
<name>A0A4D6M926_VIGUN</name>
<evidence type="ECO:0008006" key="5">
    <source>
        <dbReference type="Google" id="ProtNLM"/>
    </source>
</evidence>
<feature type="region of interest" description="Disordered" evidence="2">
    <location>
        <begin position="145"/>
        <end position="185"/>
    </location>
</feature>
<sequence>MHNQILRRMPHLEQFEIRFSEARSQDTSNGQSESSPVDPTEEERIRTESWLVATGGKKKGRIYGIGELAHNFKLGDNLIYNVGSTSSLDSQQIDQLKEEVKNYREGNQQLKEQVQNYREDNEKLKQTMQSLLSVVLPMLPIDARSAFEKQLEQHPRQSQEQQPPPNQEHNEHAQHGDEDHDYANY</sequence>
<organism evidence="3 4">
    <name type="scientific">Vigna unguiculata</name>
    <name type="common">Cowpea</name>
    <dbReference type="NCBI Taxonomy" id="3917"/>
    <lineage>
        <taxon>Eukaryota</taxon>
        <taxon>Viridiplantae</taxon>
        <taxon>Streptophyta</taxon>
        <taxon>Embryophyta</taxon>
        <taxon>Tracheophyta</taxon>
        <taxon>Spermatophyta</taxon>
        <taxon>Magnoliopsida</taxon>
        <taxon>eudicotyledons</taxon>
        <taxon>Gunneridae</taxon>
        <taxon>Pentapetalae</taxon>
        <taxon>rosids</taxon>
        <taxon>fabids</taxon>
        <taxon>Fabales</taxon>
        <taxon>Fabaceae</taxon>
        <taxon>Papilionoideae</taxon>
        <taxon>50 kb inversion clade</taxon>
        <taxon>NPAAA clade</taxon>
        <taxon>indigoferoid/millettioid clade</taxon>
        <taxon>Phaseoleae</taxon>
        <taxon>Vigna</taxon>
    </lineage>
</organism>
<gene>
    <name evidence="3" type="ORF">DEO72_LG6g1611</name>
</gene>
<reference evidence="3 4" key="1">
    <citation type="submission" date="2019-04" db="EMBL/GenBank/DDBJ databases">
        <title>An improved genome assembly and genetic linkage map for asparagus bean, Vigna unguiculata ssp. sesquipedialis.</title>
        <authorList>
            <person name="Xia Q."/>
            <person name="Zhang R."/>
            <person name="Dong Y."/>
        </authorList>
    </citation>
    <scope>NUCLEOTIDE SEQUENCE [LARGE SCALE GENOMIC DNA]</scope>
    <source>
        <tissue evidence="3">Leaf</tissue>
    </source>
</reference>
<keyword evidence="1" id="KW-0175">Coiled coil</keyword>
<protein>
    <recommendedName>
        <fullName evidence="5">Transposase</fullName>
    </recommendedName>
</protein>
<dbReference type="Proteomes" id="UP000501690">
    <property type="component" value="Linkage Group LG6"/>
</dbReference>
<feature type="compositionally biased region" description="Basic and acidic residues" evidence="2">
    <location>
        <begin position="168"/>
        <end position="185"/>
    </location>
</feature>
<feature type="region of interest" description="Disordered" evidence="2">
    <location>
        <begin position="21"/>
        <end position="45"/>
    </location>
</feature>
<dbReference type="AlphaFoldDB" id="A0A4D6M926"/>
<evidence type="ECO:0000313" key="3">
    <source>
        <dbReference type="EMBL" id="QCD96901.1"/>
    </source>
</evidence>